<comment type="similarity">
    <text evidence="1">Belongs to the TPP enzyme family.</text>
</comment>
<dbReference type="InterPro" id="IPR011766">
    <property type="entry name" value="TPP_enzyme_TPP-bd"/>
</dbReference>
<dbReference type="GO" id="GO:0005948">
    <property type="term" value="C:acetolactate synthase complex"/>
    <property type="evidence" value="ECO:0007669"/>
    <property type="project" value="TreeGrafter"/>
</dbReference>
<dbReference type="Gene3D" id="3.40.50.1220">
    <property type="entry name" value="TPP-binding domain"/>
    <property type="match status" value="1"/>
</dbReference>
<dbReference type="InterPro" id="IPR045229">
    <property type="entry name" value="TPP_enz"/>
</dbReference>
<evidence type="ECO:0000313" key="7">
    <source>
        <dbReference type="EMBL" id="KQB34376.1"/>
    </source>
</evidence>
<dbReference type="InterPro" id="IPR029035">
    <property type="entry name" value="DHS-like_NAD/FAD-binding_dom"/>
</dbReference>
<dbReference type="OrthoDB" id="6837at2157"/>
<dbReference type="GO" id="GO:0009099">
    <property type="term" value="P:L-valine biosynthetic process"/>
    <property type="evidence" value="ECO:0007669"/>
    <property type="project" value="TreeGrafter"/>
</dbReference>
<evidence type="ECO:0000313" key="9">
    <source>
        <dbReference type="Proteomes" id="UP000050515"/>
    </source>
</evidence>
<dbReference type="PANTHER" id="PTHR18968:SF13">
    <property type="entry name" value="ACETOLACTATE SYNTHASE CATALYTIC SUBUNIT, MITOCHONDRIAL"/>
    <property type="match status" value="1"/>
</dbReference>
<dbReference type="InterPro" id="IPR029061">
    <property type="entry name" value="THDP-binding"/>
</dbReference>
<evidence type="ECO:0000259" key="5">
    <source>
        <dbReference type="Pfam" id="PF02776"/>
    </source>
</evidence>
<dbReference type="EMBL" id="LJCQ01000269">
    <property type="protein sequence ID" value="KPV46306.1"/>
    <property type="molecule type" value="Genomic_DNA"/>
</dbReference>
<dbReference type="Gene3D" id="3.40.50.970">
    <property type="match status" value="2"/>
</dbReference>
<evidence type="ECO:0000259" key="4">
    <source>
        <dbReference type="Pfam" id="PF02775"/>
    </source>
</evidence>
<dbReference type="SUPFAM" id="SSF52518">
    <property type="entry name" value="Thiamin diphosphate-binding fold (THDP-binding)"/>
    <property type="match status" value="2"/>
</dbReference>
<dbReference type="GO" id="GO:0003984">
    <property type="term" value="F:acetolactate synthase activity"/>
    <property type="evidence" value="ECO:0007669"/>
    <property type="project" value="TreeGrafter"/>
</dbReference>
<dbReference type="Pfam" id="PF02776">
    <property type="entry name" value="TPP_enzyme_N"/>
    <property type="match status" value="1"/>
</dbReference>
<dbReference type="GO" id="GO:0009097">
    <property type="term" value="P:isoleucine biosynthetic process"/>
    <property type="evidence" value="ECO:0007669"/>
    <property type="project" value="TreeGrafter"/>
</dbReference>
<protein>
    <recommendedName>
        <fullName evidence="10">Thiamine pyrophosphate-binding protein</fullName>
    </recommendedName>
</protein>
<reference evidence="7 8" key="2">
    <citation type="submission" date="2015-09" db="EMBL/GenBank/DDBJ databases">
        <title>Heavy metals and arsenic resistance mechanisms in polyextremophilic archaea of the family Ferroplasmaceae.</title>
        <authorList>
            <person name="Bulaev A.G."/>
            <person name="Kanygina A.V."/>
        </authorList>
    </citation>
    <scope>NUCLEOTIDE SEQUENCE [LARGE SCALE GENOMIC DNA]</scope>
    <source>
        <strain evidence="7 8">VT</strain>
    </source>
</reference>
<dbReference type="AlphaFoldDB" id="A0A0Q0XI57"/>
<evidence type="ECO:0000256" key="1">
    <source>
        <dbReference type="ARBA" id="ARBA00007812"/>
    </source>
</evidence>
<dbReference type="CDD" id="cd07035">
    <property type="entry name" value="TPP_PYR_POX_like"/>
    <property type="match status" value="1"/>
</dbReference>
<evidence type="ECO:0000256" key="3">
    <source>
        <dbReference type="SAM" id="Coils"/>
    </source>
</evidence>
<gene>
    <name evidence="7" type="ORF">AOG54_05015</name>
    <name evidence="6" type="ORF">SE19_06120</name>
</gene>
<feature type="domain" description="Thiamine pyrophosphate enzyme N-terminal TPP-binding" evidence="5">
    <location>
        <begin position="9"/>
        <end position="106"/>
    </location>
</feature>
<proteinExistence type="inferred from homology"/>
<dbReference type="Proteomes" id="UP000050515">
    <property type="component" value="Unassembled WGS sequence"/>
</dbReference>
<name>A0A0Q0XI57_9ARCH</name>
<dbReference type="PATRIC" id="fig|507754.4.peg.1237"/>
<evidence type="ECO:0000256" key="2">
    <source>
        <dbReference type="ARBA" id="ARBA00023052"/>
    </source>
</evidence>
<keyword evidence="8" id="KW-1185">Reference proteome</keyword>
<reference evidence="6 9" key="1">
    <citation type="submission" date="2015-09" db="EMBL/GenBank/DDBJ databases">
        <title>Draft genome sequence of Acidiplasma aeolicum DSM 18409.</title>
        <authorList>
            <person name="Hemp J."/>
        </authorList>
    </citation>
    <scope>NUCLEOTIDE SEQUENCE [LARGE SCALE GENOMIC DNA]</scope>
    <source>
        <strain evidence="6 9">V</strain>
    </source>
</reference>
<dbReference type="Pfam" id="PF02775">
    <property type="entry name" value="TPP_enzyme_C"/>
    <property type="match status" value="1"/>
</dbReference>
<sequence>MHQNSDIKTLAELLVHSLKLYGHNFIFGTTGAGEAEIQDAISKEGDIKWIQALHEFTAVSSAEGYSLAKNKTGIALVDRIVGTQNSIGALYSAYINMAPMLVFSSRDIAGTHLLKDPTAHYSSKHLQIVEPWVKWSNNSQTEKMLEEDLSKALFITQLEPKGISFITLRHDLMQRRYNGIKIRIKNFYYNYRVPDEKTIAIISNKILEAQHPEIFISHAGRNPEYVETMVKFAEMFGIKVRERRYFMSFPLRHPLHLGFSPRMKPPELGNDDLALLFEFGILPGNKLNENVDVIDFSTDFVRRRDIYSGGDYGSSNLFNSMDIICDLGPTLEVIMKHAKIQGSDMNLIKERRARIEDKHNKLMEEIKESANNDIKSGRITASSIGHIINSNWENGMTFINGSISLNTKINLQMDLPEPGSYFSNPSGHLGSPVGMAYGAFLAKNEENYLNGIRNYKPVICITGDGDAIFGNFTSALWSVKHYNLGVVYIILNNGSWAVEWPYFENTIERIVAEKHDHQFIDLDSPRISYSKMAEAFSISSYDVRTLEEFDSALKNAINGARRGEPAVIDIIMDKFNP</sequence>
<dbReference type="GO" id="GO:0030976">
    <property type="term" value="F:thiamine pyrophosphate binding"/>
    <property type="evidence" value="ECO:0007669"/>
    <property type="project" value="InterPro"/>
</dbReference>
<feature type="domain" description="Thiamine pyrophosphate enzyme TPP-binding" evidence="4">
    <location>
        <begin position="414"/>
        <end position="570"/>
    </location>
</feature>
<dbReference type="Proteomes" id="UP000050320">
    <property type="component" value="Unassembled WGS sequence"/>
</dbReference>
<organism evidence="7 8">
    <name type="scientific">Acidiplasma aeolicum</name>
    <dbReference type="NCBI Taxonomy" id="507754"/>
    <lineage>
        <taxon>Archaea</taxon>
        <taxon>Methanobacteriati</taxon>
        <taxon>Thermoplasmatota</taxon>
        <taxon>Thermoplasmata</taxon>
        <taxon>Thermoplasmatales</taxon>
        <taxon>Ferroplasmaceae</taxon>
        <taxon>Acidiplasma</taxon>
    </lineage>
</organism>
<accession>A0A0Q0XI57</accession>
<feature type="coiled-coil region" evidence="3">
    <location>
        <begin position="345"/>
        <end position="372"/>
    </location>
</feature>
<dbReference type="SUPFAM" id="SSF52467">
    <property type="entry name" value="DHS-like NAD/FAD-binding domain"/>
    <property type="match status" value="1"/>
</dbReference>
<evidence type="ECO:0000313" key="6">
    <source>
        <dbReference type="EMBL" id="KPV46306.1"/>
    </source>
</evidence>
<dbReference type="EMBL" id="LKBG01000243">
    <property type="protein sequence ID" value="KQB34376.1"/>
    <property type="molecule type" value="Genomic_DNA"/>
</dbReference>
<dbReference type="GO" id="GO:0050660">
    <property type="term" value="F:flavin adenine dinucleotide binding"/>
    <property type="evidence" value="ECO:0007669"/>
    <property type="project" value="TreeGrafter"/>
</dbReference>
<evidence type="ECO:0008006" key="10">
    <source>
        <dbReference type="Google" id="ProtNLM"/>
    </source>
</evidence>
<dbReference type="GO" id="GO:0044272">
    <property type="term" value="P:sulfur compound biosynthetic process"/>
    <property type="evidence" value="ECO:0007669"/>
    <property type="project" value="UniProtKB-ARBA"/>
</dbReference>
<keyword evidence="2" id="KW-0786">Thiamine pyrophosphate</keyword>
<dbReference type="RefSeq" id="WP_054964295.1">
    <property type="nucleotide sequence ID" value="NZ_LJCQ01000269.1"/>
</dbReference>
<keyword evidence="3" id="KW-0175">Coiled coil</keyword>
<evidence type="ECO:0000313" key="8">
    <source>
        <dbReference type="Proteomes" id="UP000050320"/>
    </source>
</evidence>
<dbReference type="PANTHER" id="PTHR18968">
    <property type="entry name" value="THIAMINE PYROPHOSPHATE ENZYMES"/>
    <property type="match status" value="1"/>
</dbReference>
<comment type="caution">
    <text evidence="7">The sequence shown here is derived from an EMBL/GenBank/DDBJ whole genome shotgun (WGS) entry which is preliminary data.</text>
</comment>
<dbReference type="InterPro" id="IPR012001">
    <property type="entry name" value="Thiamin_PyroP_enz_TPP-bd_dom"/>
</dbReference>